<dbReference type="AlphaFoldDB" id="A0A0H4XP80"/>
<dbReference type="KEGG" id="mym:A176_007089"/>
<dbReference type="Proteomes" id="UP000009026">
    <property type="component" value="Chromosome"/>
</dbReference>
<keyword evidence="3" id="KW-1185">Reference proteome</keyword>
<dbReference type="EMBL" id="CP012109">
    <property type="protein sequence ID" value="AKQ70177.1"/>
    <property type="molecule type" value="Genomic_DNA"/>
</dbReference>
<feature type="region of interest" description="Disordered" evidence="1">
    <location>
        <begin position="1"/>
        <end position="46"/>
    </location>
</feature>
<reference evidence="2 3" key="1">
    <citation type="journal article" date="2016" name="PLoS ONE">
        <title>Complete Genome Sequence and Comparative Genomics of a Novel Myxobacterium Myxococcus hansupus.</title>
        <authorList>
            <person name="Sharma G."/>
            <person name="Narwani T."/>
            <person name="Subramanian S."/>
        </authorList>
    </citation>
    <scope>NUCLEOTIDE SEQUENCE [LARGE SCALE GENOMIC DNA]</scope>
    <source>
        <strain evidence="3">mixupus</strain>
    </source>
</reference>
<dbReference type="STRING" id="1297742.A176_007089"/>
<protein>
    <submittedName>
        <fullName evidence="2">Uncharacterized protein</fullName>
    </submittedName>
</protein>
<organism evidence="2 3">
    <name type="scientific">Pseudomyxococcus hansupus</name>
    <dbReference type="NCBI Taxonomy" id="1297742"/>
    <lineage>
        <taxon>Bacteria</taxon>
        <taxon>Pseudomonadati</taxon>
        <taxon>Myxococcota</taxon>
        <taxon>Myxococcia</taxon>
        <taxon>Myxococcales</taxon>
        <taxon>Cystobacterineae</taxon>
        <taxon>Myxococcaceae</taxon>
        <taxon>Pseudomyxococcus</taxon>
    </lineage>
</organism>
<evidence type="ECO:0000313" key="2">
    <source>
        <dbReference type="EMBL" id="AKQ70177.1"/>
    </source>
</evidence>
<evidence type="ECO:0000313" key="3">
    <source>
        <dbReference type="Proteomes" id="UP000009026"/>
    </source>
</evidence>
<sequence length="46" mass="4792">MYTGAWPMPHSRLMGPAPTAPVPPPGAIHYPNEEDAPAPAAREGNA</sequence>
<dbReference type="PATRIC" id="fig|1297742.4.peg.7201"/>
<gene>
    <name evidence="2" type="ORF">A176_007089</name>
</gene>
<name>A0A0H4XP80_9BACT</name>
<accession>A0A0H4XP80</accession>
<proteinExistence type="predicted"/>
<evidence type="ECO:0000256" key="1">
    <source>
        <dbReference type="SAM" id="MobiDB-lite"/>
    </source>
</evidence>